<dbReference type="HAMAP" id="MF_01382">
    <property type="entry name" value="SecA"/>
    <property type="match status" value="1"/>
</dbReference>
<evidence type="ECO:0000256" key="1">
    <source>
        <dbReference type="ARBA" id="ARBA00001947"/>
    </source>
</evidence>
<keyword evidence="13 15" id="KW-0811">Translocation</keyword>
<evidence type="ECO:0000313" key="21">
    <source>
        <dbReference type="EMBL" id="KKQ91120.1"/>
    </source>
</evidence>
<comment type="function">
    <text evidence="15">Part of the Sec protein translocase complex. Interacts with the SecYEG preprotein conducting channel. Has a central role in coupling the hydrolysis of ATP to the transfer of proteins into and across the cell membrane, serving as an ATP-driven molecular motor driving the stepwise translocation of polypeptide chains across the membrane.</text>
</comment>
<dbReference type="PROSITE" id="PS51192">
    <property type="entry name" value="HELICASE_ATP_BIND_1"/>
    <property type="match status" value="1"/>
</dbReference>
<dbReference type="InterPro" id="IPR011115">
    <property type="entry name" value="SecA_DEAD"/>
</dbReference>
<feature type="domain" description="SecA family profile" evidence="20">
    <location>
        <begin position="1"/>
        <end position="605"/>
    </location>
</feature>
<evidence type="ECO:0000259" key="18">
    <source>
        <dbReference type="PROSITE" id="PS51192"/>
    </source>
</evidence>
<dbReference type="Pfam" id="PF21090">
    <property type="entry name" value="P-loop_SecA"/>
    <property type="match status" value="1"/>
</dbReference>
<keyword evidence="12 15" id="KW-1278">Translocase</keyword>
<dbReference type="GO" id="GO:0006605">
    <property type="term" value="P:protein targeting"/>
    <property type="evidence" value="ECO:0007669"/>
    <property type="project" value="UniProtKB-UniRule"/>
</dbReference>
<comment type="subcellular location">
    <subcellularLocation>
        <location evidence="15">Cell membrane</location>
        <topology evidence="15">Peripheral membrane protein</topology>
        <orientation evidence="15">Cytoplasmic side</orientation>
    </subcellularLocation>
    <subcellularLocation>
        <location evidence="15">Cytoplasm</location>
    </subcellularLocation>
    <subcellularLocation>
        <location evidence="2">Membrane</location>
        <topology evidence="2">Peripheral membrane protein</topology>
    </subcellularLocation>
    <text evidence="15">Distribution is 50-50.</text>
</comment>
<dbReference type="GO" id="GO:0043952">
    <property type="term" value="P:protein transport by the Sec complex"/>
    <property type="evidence" value="ECO:0007669"/>
    <property type="project" value="TreeGrafter"/>
</dbReference>
<protein>
    <recommendedName>
        <fullName evidence="15 16">Protein translocase subunit SecA</fullName>
        <ecNumber evidence="15">7.4.2.8</ecNumber>
    </recommendedName>
</protein>
<comment type="similarity">
    <text evidence="3 15 16">Belongs to the SecA family.</text>
</comment>
<gene>
    <name evidence="15" type="primary">secA</name>
    <name evidence="21" type="ORF">UT14_C0022G0004</name>
</gene>
<dbReference type="EMBL" id="LBVR01000022">
    <property type="protein sequence ID" value="KKQ91120.1"/>
    <property type="molecule type" value="Genomic_DNA"/>
</dbReference>
<dbReference type="InterPro" id="IPR014018">
    <property type="entry name" value="SecA_motor_DEAD"/>
</dbReference>
<sequence length="889" mass="101725">MFNPLKNLFDYNRTKINSYTPLVKKINDFEKEISQHSDKSLANKTKEFKDKLNNGETLDQLLPEAYAVVREAIKRTIGERAYDVQLMAAIALHQGSIAQQRTGEGKTHSVIFPAYLNALTSKGVHIITPNDYLTKVGAGWYPKALHLLGISTSAIIHEQSFIYDPDYTDPTEKFDDRLTHLHPVSRKEAYLADITYGTNNEFGFDYLRDHMVAYHQEMVQRPHHYAIVDEVDFVLIDEARTPLIISSPNNQPTDKYYQFAQIASALQPTDYIIDEKARSATLSEYGIRKVERVLNVKNLYEESFDTIHYIENAIKADALFHKDKDYVVKDGEVIIVDEFTGRLMTGRRWSDGLHQAVEAKENVTVQRESQTWATITFQNYFRLYQKLAGMTGTASTESEEFRKIYNLDVIVIPTHQSIQRIDDQDLIYKTQRSKYAAVASKVAELHSFGQPVLIGTTSIEKNQIISSLLTKKGIPHQLLNAKNHQSEAEIISKAGIKGGVTVATNMAGRGVDIVLGGPKDGVDPKKWQIQHQEIISLGGLYVIGTERHESRRIDNQLRGRSGRQGDPGYSQFYVALDDDLMRIFGGEKISGLMTRFKMDEETPLTHPLVSKALEQIQIKVEGYNFDVRKSLVEYDDVINKQRQIIYNLRDNTLINNFEKNSKNEEEVFKALGKQIQKSIKIYFDPLKNQVDWNKFVLEFSEILPMVESDRDKLTQLLNKEANPSAFLLEKLKKLWEERVKYFGPDISQDVLRYTIISTIDPLWVEHLTALDDLRDGVRLRGYAQRDPLIEYRKEGFEMFQNLMNQYESNLSKKLFRIQVENTSQQTAPQNATEIRGEVQDPASAATNTADQIKDKPKQVISGQKTLGRNDPCWCGSGKKWKKCHYPELN</sequence>
<evidence type="ECO:0000256" key="5">
    <source>
        <dbReference type="ARBA" id="ARBA00022475"/>
    </source>
</evidence>
<comment type="cofactor">
    <cofactor evidence="1">
        <name>Zn(2+)</name>
        <dbReference type="ChEBI" id="CHEBI:29105"/>
    </cofactor>
</comment>
<dbReference type="GO" id="GO:0046872">
    <property type="term" value="F:metal ion binding"/>
    <property type="evidence" value="ECO:0007669"/>
    <property type="project" value="UniProtKB-KW"/>
</dbReference>
<keyword evidence="10 15" id="KW-0067">ATP-binding</keyword>
<dbReference type="Gene3D" id="1.10.3060.10">
    <property type="entry name" value="Helical scaffold and wing domains of SecA"/>
    <property type="match status" value="1"/>
</dbReference>
<evidence type="ECO:0000313" key="22">
    <source>
        <dbReference type="Proteomes" id="UP000033841"/>
    </source>
</evidence>
<dbReference type="GO" id="GO:0031522">
    <property type="term" value="C:cell envelope Sec protein transport complex"/>
    <property type="evidence" value="ECO:0007669"/>
    <property type="project" value="UniProtKB-ARBA"/>
</dbReference>
<dbReference type="SMART" id="SM00958">
    <property type="entry name" value="SecA_PP_bind"/>
    <property type="match status" value="1"/>
</dbReference>
<evidence type="ECO:0000256" key="8">
    <source>
        <dbReference type="ARBA" id="ARBA00022741"/>
    </source>
</evidence>
<dbReference type="GO" id="GO:0005886">
    <property type="term" value="C:plasma membrane"/>
    <property type="evidence" value="ECO:0007669"/>
    <property type="project" value="UniProtKB-SubCell"/>
</dbReference>
<evidence type="ECO:0000256" key="6">
    <source>
        <dbReference type="ARBA" id="ARBA00022490"/>
    </source>
</evidence>
<dbReference type="SMART" id="SM00957">
    <property type="entry name" value="SecA_DEAD"/>
    <property type="match status" value="1"/>
</dbReference>
<dbReference type="InterPro" id="IPR020937">
    <property type="entry name" value="SecA_CS"/>
</dbReference>
<evidence type="ECO:0000256" key="9">
    <source>
        <dbReference type="ARBA" id="ARBA00022833"/>
    </source>
</evidence>
<dbReference type="PANTHER" id="PTHR30612">
    <property type="entry name" value="SECA INNER MEMBRANE COMPONENT OF SEC PROTEIN SECRETION SYSTEM"/>
    <property type="match status" value="1"/>
</dbReference>
<dbReference type="PATRIC" id="fig|1618489.3.peg.390"/>
<dbReference type="InterPro" id="IPR014001">
    <property type="entry name" value="Helicase_ATP-bd"/>
</dbReference>
<feature type="domain" description="Helicase ATP-binding" evidence="18">
    <location>
        <begin position="87"/>
        <end position="300"/>
    </location>
</feature>
<dbReference type="Pfam" id="PF02810">
    <property type="entry name" value="SEC-C"/>
    <property type="match status" value="1"/>
</dbReference>
<keyword evidence="14 15" id="KW-0472">Membrane</keyword>
<evidence type="ECO:0000256" key="17">
    <source>
        <dbReference type="SAM" id="MobiDB-lite"/>
    </source>
</evidence>
<feature type="binding site" evidence="15">
    <location>
        <position position="85"/>
    </location>
    <ligand>
        <name>ATP</name>
        <dbReference type="ChEBI" id="CHEBI:30616"/>
    </ligand>
</feature>
<dbReference type="Proteomes" id="UP000033841">
    <property type="component" value="Unassembled WGS sequence"/>
</dbReference>
<dbReference type="PROSITE" id="PS51196">
    <property type="entry name" value="SECA_MOTOR_DEAD"/>
    <property type="match status" value="1"/>
</dbReference>
<feature type="binding site" evidence="15">
    <location>
        <position position="512"/>
    </location>
    <ligand>
        <name>ATP</name>
        <dbReference type="ChEBI" id="CHEBI:30616"/>
    </ligand>
</feature>
<evidence type="ECO:0000256" key="13">
    <source>
        <dbReference type="ARBA" id="ARBA00023010"/>
    </source>
</evidence>
<dbReference type="PANTHER" id="PTHR30612:SF0">
    <property type="entry name" value="CHLOROPLAST PROTEIN-TRANSPORTING ATPASE"/>
    <property type="match status" value="1"/>
</dbReference>
<keyword evidence="5 15" id="KW-1003">Cell membrane</keyword>
<evidence type="ECO:0000259" key="19">
    <source>
        <dbReference type="PROSITE" id="PS51194"/>
    </source>
</evidence>
<dbReference type="PROSITE" id="PS51194">
    <property type="entry name" value="HELICASE_CTER"/>
    <property type="match status" value="1"/>
</dbReference>
<dbReference type="InterPro" id="IPR004027">
    <property type="entry name" value="SEC_C_motif"/>
</dbReference>
<dbReference type="FunFam" id="3.40.50.300:FF:000113">
    <property type="entry name" value="Preprotein translocase subunit SecA"/>
    <property type="match status" value="1"/>
</dbReference>
<dbReference type="InterPro" id="IPR000185">
    <property type="entry name" value="SecA"/>
</dbReference>
<evidence type="ECO:0000256" key="10">
    <source>
        <dbReference type="ARBA" id="ARBA00022840"/>
    </source>
</evidence>
<evidence type="ECO:0000256" key="4">
    <source>
        <dbReference type="ARBA" id="ARBA00022448"/>
    </source>
</evidence>
<proteinExistence type="inferred from homology"/>
<reference evidence="21 22" key="1">
    <citation type="journal article" date="2015" name="Nature">
        <title>rRNA introns, odd ribosomes, and small enigmatic genomes across a large radiation of phyla.</title>
        <authorList>
            <person name="Brown C.T."/>
            <person name="Hug L.A."/>
            <person name="Thomas B.C."/>
            <person name="Sharon I."/>
            <person name="Castelle C.J."/>
            <person name="Singh A."/>
            <person name="Wilkins M.J."/>
            <person name="Williams K.H."/>
            <person name="Banfield J.F."/>
        </authorList>
    </citation>
    <scope>NUCLEOTIDE SEQUENCE [LARGE SCALE GENOMIC DNA]</scope>
</reference>
<dbReference type="PRINTS" id="PR00906">
    <property type="entry name" value="SECA"/>
</dbReference>
<dbReference type="InterPro" id="IPR001650">
    <property type="entry name" value="Helicase_C-like"/>
</dbReference>
<dbReference type="Gene3D" id="3.40.50.300">
    <property type="entry name" value="P-loop containing nucleotide triphosphate hydrolases"/>
    <property type="match status" value="3"/>
</dbReference>
<evidence type="ECO:0000256" key="14">
    <source>
        <dbReference type="ARBA" id="ARBA00023136"/>
    </source>
</evidence>
<dbReference type="GO" id="GO:0017038">
    <property type="term" value="P:protein import"/>
    <property type="evidence" value="ECO:0007669"/>
    <property type="project" value="InterPro"/>
</dbReference>
<evidence type="ECO:0000256" key="3">
    <source>
        <dbReference type="ARBA" id="ARBA00007650"/>
    </source>
</evidence>
<dbReference type="GO" id="GO:0065002">
    <property type="term" value="P:intracellular protein transmembrane transport"/>
    <property type="evidence" value="ECO:0007669"/>
    <property type="project" value="UniProtKB-UniRule"/>
</dbReference>
<dbReference type="NCBIfam" id="NF009538">
    <property type="entry name" value="PRK12904.1"/>
    <property type="match status" value="1"/>
</dbReference>
<dbReference type="PROSITE" id="PS01312">
    <property type="entry name" value="SECA"/>
    <property type="match status" value="1"/>
</dbReference>
<dbReference type="AlphaFoldDB" id="A0A0G0LT26"/>
<name>A0A0G0LT26_9BACT</name>
<keyword evidence="11 15" id="KW-0653">Protein transport</keyword>
<dbReference type="Pfam" id="PF01043">
    <property type="entry name" value="SecA_PP_bind"/>
    <property type="match status" value="1"/>
</dbReference>
<evidence type="ECO:0000256" key="7">
    <source>
        <dbReference type="ARBA" id="ARBA00022723"/>
    </source>
</evidence>
<dbReference type="InterPro" id="IPR036266">
    <property type="entry name" value="SecA_Wing/Scaffold_sf"/>
</dbReference>
<dbReference type="FunFam" id="3.90.1440.10:FF:000002">
    <property type="entry name" value="Protein translocase subunit SecA"/>
    <property type="match status" value="1"/>
</dbReference>
<evidence type="ECO:0000256" key="16">
    <source>
        <dbReference type="RuleBase" id="RU003874"/>
    </source>
</evidence>
<evidence type="ECO:0000256" key="12">
    <source>
        <dbReference type="ARBA" id="ARBA00022967"/>
    </source>
</evidence>
<dbReference type="SUPFAM" id="SSF81767">
    <property type="entry name" value="Pre-protein crosslinking domain of SecA"/>
    <property type="match status" value="1"/>
</dbReference>
<dbReference type="CDD" id="cd17928">
    <property type="entry name" value="DEXDc_SecA"/>
    <property type="match status" value="1"/>
</dbReference>
<keyword evidence="9" id="KW-0862">Zinc</keyword>
<feature type="region of interest" description="Disordered" evidence="17">
    <location>
        <begin position="840"/>
        <end position="863"/>
    </location>
</feature>
<dbReference type="NCBIfam" id="TIGR00963">
    <property type="entry name" value="secA"/>
    <property type="match status" value="1"/>
</dbReference>
<dbReference type="InterPro" id="IPR036670">
    <property type="entry name" value="SecA_X-link_sf"/>
</dbReference>
<dbReference type="GO" id="GO:0005524">
    <property type="term" value="F:ATP binding"/>
    <property type="evidence" value="ECO:0007669"/>
    <property type="project" value="UniProtKB-UniRule"/>
</dbReference>
<comment type="caution">
    <text evidence="21">The sequence shown here is derived from an EMBL/GenBank/DDBJ whole genome shotgun (WGS) entry which is preliminary data.</text>
</comment>
<dbReference type="EC" id="7.4.2.8" evidence="15"/>
<dbReference type="InterPro" id="IPR044722">
    <property type="entry name" value="SecA_SF2_C"/>
</dbReference>
<dbReference type="GO" id="GO:0008564">
    <property type="term" value="F:protein-exporting ATPase activity"/>
    <property type="evidence" value="ECO:0007669"/>
    <property type="project" value="UniProtKB-EC"/>
</dbReference>
<keyword evidence="4 15" id="KW-0813">Transport</keyword>
<keyword evidence="8 15" id="KW-0547">Nucleotide-binding</keyword>
<feature type="domain" description="Helicase C-terminal" evidence="19">
    <location>
        <begin position="422"/>
        <end position="610"/>
    </location>
</feature>
<comment type="subunit">
    <text evidence="15">Monomer and homodimer. Part of the essential Sec protein translocation apparatus which comprises SecA, SecYEG and auxiliary proteins SecDF. Other proteins may also be involved.</text>
</comment>
<comment type="catalytic activity">
    <reaction evidence="15">
        <text>ATP + H2O + cellular proteinSide 1 = ADP + phosphate + cellular proteinSide 2.</text>
        <dbReference type="EC" id="7.4.2.8"/>
    </reaction>
</comment>
<evidence type="ECO:0000259" key="20">
    <source>
        <dbReference type="PROSITE" id="PS51196"/>
    </source>
</evidence>
<dbReference type="SUPFAM" id="SSF52540">
    <property type="entry name" value="P-loop containing nucleoside triphosphate hydrolases"/>
    <property type="match status" value="2"/>
</dbReference>
<keyword evidence="7" id="KW-0479">Metal-binding</keyword>
<dbReference type="SUPFAM" id="SSF81886">
    <property type="entry name" value="Helical scaffold and wing domains of SecA"/>
    <property type="match status" value="1"/>
</dbReference>
<dbReference type="InterPro" id="IPR027417">
    <property type="entry name" value="P-loop_NTPase"/>
</dbReference>
<dbReference type="CDD" id="cd18803">
    <property type="entry name" value="SF2_C_secA"/>
    <property type="match status" value="1"/>
</dbReference>
<dbReference type="InterPro" id="IPR011130">
    <property type="entry name" value="SecA_preprotein_X-link_dom"/>
</dbReference>
<evidence type="ECO:0000256" key="2">
    <source>
        <dbReference type="ARBA" id="ARBA00004170"/>
    </source>
</evidence>
<feature type="binding site" evidence="15">
    <location>
        <begin position="103"/>
        <end position="107"/>
    </location>
    <ligand>
        <name>ATP</name>
        <dbReference type="ChEBI" id="CHEBI:30616"/>
    </ligand>
</feature>
<dbReference type="Pfam" id="PF07516">
    <property type="entry name" value="SecA_SW"/>
    <property type="match status" value="1"/>
</dbReference>
<keyword evidence="6 15" id="KW-0963">Cytoplasm</keyword>
<dbReference type="GO" id="GO:0005829">
    <property type="term" value="C:cytosol"/>
    <property type="evidence" value="ECO:0007669"/>
    <property type="project" value="TreeGrafter"/>
</dbReference>
<evidence type="ECO:0000256" key="11">
    <source>
        <dbReference type="ARBA" id="ARBA00022927"/>
    </source>
</evidence>
<evidence type="ECO:0000256" key="15">
    <source>
        <dbReference type="HAMAP-Rule" id="MF_01382"/>
    </source>
</evidence>
<accession>A0A0G0LT26</accession>
<dbReference type="Gene3D" id="3.90.1440.10">
    <property type="entry name" value="SecA, preprotein cross-linking domain"/>
    <property type="match status" value="1"/>
</dbReference>
<dbReference type="InterPro" id="IPR011116">
    <property type="entry name" value="SecA_Wing/Scaffold"/>
</dbReference>
<dbReference type="Pfam" id="PF07517">
    <property type="entry name" value="SecA_DEAD"/>
    <property type="match status" value="1"/>
</dbReference>
<organism evidence="21 22">
    <name type="scientific">Candidatus Shapirobacteria bacterium GW2011_GWE1_38_92</name>
    <dbReference type="NCBI Taxonomy" id="1618489"/>
    <lineage>
        <taxon>Bacteria</taxon>
        <taxon>Candidatus Shapironibacteriota</taxon>
    </lineage>
</organism>